<dbReference type="Proteomes" id="UP000319210">
    <property type="component" value="Unassembled WGS sequence"/>
</dbReference>
<accession>A0A4Y3R5M8</accession>
<evidence type="ECO:0000313" key="3">
    <source>
        <dbReference type="Proteomes" id="UP000319210"/>
    </source>
</evidence>
<keyword evidence="2" id="KW-0808">Transferase</keyword>
<dbReference type="PANTHER" id="PTHR43464">
    <property type="entry name" value="METHYLTRANSFERASE"/>
    <property type="match status" value="1"/>
</dbReference>
<organism evidence="2 3">
    <name type="scientific">Streptomyces cacaoi</name>
    <dbReference type="NCBI Taxonomy" id="1898"/>
    <lineage>
        <taxon>Bacteria</taxon>
        <taxon>Bacillati</taxon>
        <taxon>Actinomycetota</taxon>
        <taxon>Actinomycetes</taxon>
        <taxon>Kitasatosporales</taxon>
        <taxon>Streptomycetaceae</taxon>
        <taxon>Streptomyces</taxon>
    </lineage>
</organism>
<feature type="domain" description="Methyltransferase type 12" evidence="1">
    <location>
        <begin position="57"/>
        <end position="152"/>
    </location>
</feature>
<dbReference type="Gene3D" id="3.40.50.150">
    <property type="entry name" value="Vaccinia Virus protein VP39"/>
    <property type="match status" value="1"/>
</dbReference>
<dbReference type="EMBL" id="BJMM01000038">
    <property type="protein sequence ID" value="GEB52894.1"/>
    <property type="molecule type" value="Genomic_DNA"/>
</dbReference>
<comment type="caution">
    <text evidence="2">The sequence shown here is derived from an EMBL/GenBank/DDBJ whole genome shotgun (WGS) entry which is preliminary data.</text>
</comment>
<reference evidence="2 3" key="1">
    <citation type="submission" date="2019-06" db="EMBL/GenBank/DDBJ databases">
        <title>Whole genome shotgun sequence of Streptomyces cacaoi subsp. cacaoi NBRC 12748.</title>
        <authorList>
            <person name="Hosoyama A."/>
            <person name="Uohara A."/>
            <person name="Ohji S."/>
            <person name="Ichikawa N."/>
        </authorList>
    </citation>
    <scope>NUCLEOTIDE SEQUENCE [LARGE SCALE GENOMIC DNA]</scope>
    <source>
        <strain evidence="2 3">NBRC 12748</strain>
    </source>
</reference>
<name>A0A4Y3R5M8_STRCI</name>
<keyword evidence="2" id="KW-0489">Methyltransferase</keyword>
<dbReference type="Pfam" id="PF08242">
    <property type="entry name" value="Methyltransf_12"/>
    <property type="match status" value="1"/>
</dbReference>
<sequence>MLEINRTYWDAAAEVHGNGDDKTYDLAGLLAGQDTLTAVEDAVLREATPSVAGLDVLHVQCHIGFETISLARRGATVTGVDLSPASLRKAEKLATRCGVRPSFVEADANALPEELWGRFDLAYASIGVLHFAPDPTVWMRSVARCLRPGGRLVLVEYHALPNMFEEFDPARAWCAYDDAGPHDWDGPETGYADPAQAPAATRVVFCRHGVGAVATAACRAGLRLLSVGEHTDNDRPGEYGSFQEADGRWRSRIGGQPVPLLFSIVARRDPDPGPG</sequence>
<protein>
    <submittedName>
        <fullName evidence="2">Type 12 methyltransferase</fullName>
    </submittedName>
</protein>
<evidence type="ECO:0000259" key="1">
    <source>
        <dbReference type="Pfam" id="PF08242"/>
    </source>
</evidence>
<evidence type="ECO:0000313" key="2">
    <source>
        <dbReference type="EMBL" id="GEB52894.1"/>
    </source>
</evidence>
<keyword evidence="3" id="KW-1185">Reference proteome</keyword>
<dbReference type="CDD" id="cd02440">
    <property type="entry name" value="AdoMet_MTases"/>
    <property type="match status" value="1"/>
</dbReference>
<dbReference type="GO" id="GO:0008168">
    <property type="term" value="F:methyltransferase activity"/>
    <property type="evidence" value="ECO:0007669"/>
    <property type="project" value="UniProtKB-KW"/>
</dbReference>
<dbReference type="AlphaFoldDB" id="A0A4Y3R5M8"/>
<proteinExistence type="predicted"/>
<dbReference type="SUPFAM" id="SSF53335">
    <property type="entry name" value="S-adenosyl-L-methionine-dependent methyltransferases"/>
    <property type="match status" value="1"/>
</dbReference>
<dbReference type="PANTHER" id="PTHR43464:SF82">
    <property type="entry name" value="METHYLTRANSFERASE DOMAIN-CONTAINING PROTEIN"/>
    <property type="match status" value="1"/>
</dbReference>
<dbReference type="InterPro" id="IPR029063">
    <property type="entry name" value="SAM-dependent_MTases_sf"/>
</dbReference>
<gene>
    <name evidence="2" type="ORF">SCA03_54450</name>
</gene>
<dbReference type="InterPro" id="IPR013217">
    <property type="entry name" value="Methyltransf_12"/>
</dbReference>
<dbReference type="GO" id="GO:0032259">
    <property type="term" value="P:methylation"/>
    <property type="evidence" value="ECO:0007669"/>
    <property type="project" value="UniProtKB-KW"/>
</dbReference>